<proteinExistence type="inferred from homology"/>
<evidence type="ECO:0000313" key="7">
    <source>
        <dbReference type="Proteomes" id="UP000440096"/>
    </source>
</evidence>
<reference evidence="6 7" key="1">
    <citation type="submission" date="2019-11" db="EMBL/GenBank/DDBJ databases">
        <title>Draft genome of Amycolatopsis RM579.</title>
        <authorList>
            <person name="Duangmal K."/>
            <person name="Mingma R."/>
        </authorList>
    </citation>
    <scope>NUCLEOTIDE SEQUENCE [LARGE SCALE GENOMIC DNA]</scope>
    <source>
        <strain evidence="6 7">RM579</strain>
    </source>
</reference>
<evidence type="ECO:0000256" key="4">
    <source>
        <dbReference type="RuleBase" id="RU003345"/>
    </source>
</evidence>
<keyword evidence="2 4" id="KW-0560">Oxidoreductase</keyword>
<dbReference type="GO" id="GO:0016620">
    <property type="term" value="F:oxidoreductase activity, acting on the aldehyde or oxo group of donors, NAD or NADP as acceptor"/>
    <property type="evidence" value="ECO:0007669"/>
    <property type="project" value="InterPro"/>
</dbReference>
<keyword evidence="7" id="KW-1185">Reference proteome</keyword>
<sequence length="503" mass="52707">MTISTATPAVTRLRWSSPDPADRFTVHNPATGEAIATIQGAGPDQVDAAVRAAHQGQPAWRRRSPAERGAVLRRIADTIRDHAAEIAAIETSDNGKPTSQAAGFDLVAAATIFDLFAGLITTPPSAAANNGPLLDITTLEPYGVIGAIVPFNGPPIHTAGKLAPALAVGNGVVLKPPEQAPLSVLRLIELITEVVPDDVVHVVAGRGPVGAALAGHPLVGKISFTGAPATGVSVLKTAADNLTPALLELGGKNPFVVFDDADLDSVVPWLIEGGYFNQGEACTAASRLLVHASIYDEVADRVARAVRRLTVGDGADPATHVGPLVTPEQQRRVLDYLDIGRAEGAVLFAQAELPADRRLAGGYHVPPTLLTQVTPAMRVANEEIFGPVVTMIPFSGEEEAVRIANGTPFGLVAGVFSGDHERALRVGNAIRAGLVFINHYNRAAVGVPFGGTGASGYGREHARETLHEFGYAKSLRIPNGLGPIPRWQPSLDVTTTPDRKEDR</sequence>
<dbReference type="InterPro" id="IPR016161">
    <property type="entry name" value="Ald_DH/histidinol_DH"/>
</dbReference>
<dbReference type="FunFam" id="3.40.309.10:FF:000012">
    <property type="entry name" value="Betaine aldehyde dehydrogenase"/>
    <property type="match status" value="1"/>
</dbReference>
<dbReference type="InterPro" id="IPR029510">
    <property type="entry name" value="Ald_DH_CS_GLU"/>
</dbReference>
<comment type="similarity">
    <text evidence="1 4">Belongs to the aldehyde dehydrogenase family.</text>
</comment>
<dbReference type="EMBL" id="WMBA01000001">
    <property type="protein sequence ID" value="MTD52491.1"/>
    <property type="molecule type" value="Genomic_DNA"/>
</dbReference>
<dbReference type="PANTHER" id="PTHR11699">
    <property type="entry name" value="ALDEHYDE DEHYDROGENASE-RELATED"/>
    <property type="match status" value="1"/>
</dbReference>
<dbReference type="OrthoDB" id="6882680at2"/>
<dbReference type="PROSITE" id="PS00070">
    <property type="entry name" value="ALDEHYDE_DEHYDR_CYS"/>
    <property type="match status" value="1"/>
</dbReference>
<evidence type="ECO:0000259" key="5">
    <source>
        <dbReference type="Pfam" id="PF00171"/>
    </source>
</evidence>
<dbReference type="InterPro" id="IPR016163">
    <property type="entry name" value="Ald_DH_C"/>
</dbReference>
<gene>
    <name evidence="6" type="ORF">GKO32_00615</name>
</gene>
<dbReference type="Gene3D" id="3.40.309.10">
    <property type="entry name" value="Aldehyde Dehydrogenase, Chain A, domain 2"/>
    <property type="match status" value="1"/>
</dbReference>
<dbReference type="Pfam" id="PF00171">
    <property type="entry name" value="Aldedh"/>
    <property type="match status" value="1"/>
</dbReference>
<comment type="caution">
    <text evidence="6">The sequence shown here is derived from an EMBL/GenBank/DDBJ whole genome shotgun (WGS) entry which is preliminary data.</text>
</comment>
<dbReference type="PROSITE" id="PS00687">
    <property type="entry name" value="ALDEHYDE_DEHYDR_GLU"/>
    <property type="match status" value="1"/>
</dbReference>
<feature type="active site" evidence="3">
    <location>
        <position position="248"/>
    </location>
</feature>
<dbReference type="FunFam" id="3.40.605.10:FF:000007">
    <property type="entry name" value="NAD/NADP-dependent betaine aldehyde dehydrogenase"/>
    <property type="match status" value="1"/>
</dbReference>
<dbReference type="Proteomes" id="UP000440096">
    <property type="component" value="Unassembled WGS sequence"/>
</dbReference>
<organism evidence="6 7">
    <name type="scientific">Amycolatopsis pithecellobii</name>
    <dbReference type="NCBI Taxonomy" id="664692"/>
    <lineage>
        <taxon>Bacteria</taxon>
        <taxon>Bacillati</taxon>
        <taxon>Actinomycetota</taxon>
        <taxon>Actinomycetes</taxon>
        <taxon>Pseudonocardiales</taxon>
        <taxon>Pseudonocardiaceae</taxon>
        <taxon>Amycolatopsis</taxon>
    </lineage>
</organism>
<name>A0A6N7YYH5_9PSEU</name>
<dbReference type="SUPFAM" id="SSF53720">
    <property type="entry name" value="ALDH-like"/>
    <property type="match status" value="1"/>
</dbReference>
<dbReference type="Gene3D" id="3.40.605.10">
    <property type="entry name" value="Aldehyde Dehydrogenase, Chain A, domain 1"/>
    <property type="match status" value="1"/>
</dbReference>
<dbReference type="AlphaFoldDB" id="A0A6N7YYH5"/>
<dbReference type="InterPro" id="IPR016160">
    <property type="entry name" value="Ald_DH_CS_CYS"/>
</dbReference>
<evidence type="ECO:0000256" key="2">
    <source>
        <dbReference type="ARBA" id="ARBA00023002"/>
    </source>
</evidence>
<evidence type="ECO:0000313" key="6">
    <source>
        <dbReference type="EMBL" id="MTD52491.1"/>
    </source>
</evidence>
<feature type="domain" description="Aldehyde dehydrogenase" evidence="5">
    <location>
        <begin position="16"/>
        <end position="474"/>
    </location>
</feature>
<evidence type="ECO:0000256" key="3">
    <source>
        <dbReference type="PROSITE-ProRule" id="PRU10007"/>
    </source>
</evidence>
<protein>
    <submittedName>
        <fullName evidence="6">Aldehyde dehydrogenase family protein</fullName>
    </submittedName>
</protein>
<accession>A0A6N7YYH5</accession>
<dbReference type="InterPro" id="IPR016162">
    <property type="entry name" value="Ald_DH_N"/>
</dbReference>
<evidence type="ECO:0000256" key="1">
    <source>
        <dbReference type="ARBA" id="ARBA00009986"/>
    </source>
</evidence>
<dbReference type="RefSeq" id="WP_154754750.1">
    <property type="nucleotide sequence ID" value="NZ_WMBA01000001.1"/>
</dbReference>
<dbReference type="InterPro" id="IPR015590">
    <property type="entry name" value="Aldehyde_DH_dom"/>
</dbReference>